<evidence type="ECO:0000313" key="2">
    <source>
        <dbReference type="EMBL" id="KAA9339126.1"/>
    </source>
</evidence>
<dbReference type="Proteomes" id="UP000326380">
    <property type="component" value="Unassembled WGS sequence"/>
</dbReference>
<organism evidence="2 3">
    <name type="scientific">Hymenobacter busanensis</name>
    <dbReference type="NCBI Taxonomy" id="2607656"/>
    <lineage>
        <taxon>Bacteria</taxon>
        <taxon>Pseudomonadati</taxon>
        <taxon>Bacteroidota</taxon>
        <taxon>Cytophagia</taxon>
        <taxon>Cytophagales</taxon>
        <taxon>Hymenobacteraceae</taxon>
        <taxon>Hymenobacter</taxon>
    </lineage>
</organism>
<feature type="domain" description="Novel STAND NTPase 1" evidence="1">
    <location>
        <begin position="23"/>
        <end position="323"/>
    </location>
</feature>
<accession>A0A7L4ZY08</accession>
<dbReference type="Pfam" id="PF20703">
    <property type="entry name" value="nSTAND1"/>
    <property type="match status" value="2"/>
</dbReference>
<evidence type="ECO:0000259" key="1">
    <source>
        <dbReference type="Pfam" id="PF20703"/>
    </source>
</evidence>
<dbReference type="InterPro" id="IPR027417">
    <property type="entry name" value="P-loop_NTPase"/>
</dbReference>
<dbReference type="InterPro" id="IPR049052">
    <property type="entry name" value="nSTAND1"/>
</dbReference>
<protein>
    <recommendedName>
        <fullName evidence="1">Novel STAND NTPase 1 domain-containing protein</fullName>
    </recommendedName>
</protein>
<gene>
    <name evidence="2" type="ORF">F0P96_00390</name>
</gene>
<keyword evidence="3" id="KW-1185">Reference proteome</keyword>
<reference evidence="2 3" key="1">
    <citation type="submission" date="2019-09" db="EMBL/GenBank/DDBJ databases">
        <title>Genome sequence of Hymenobacter sp. M3.</title>
        <authorList>
            <person name="Srinivasan S."/>
        </authorList>
    </citation>
    <scope>NUCLEOTIDE SEQUENCE [LARGE SCALE GENOMIC DNA]</scope>
    <source>
        <strain evidence="2 3">M3</strain>
    </source>
</reference>
<dbReference type="EMBL" id="VTWU01000001">
    <property type="protein sequence ID" value="KAA9339126.1"/>
    <property type="molecule type" value="Genomic_DNA"/>
</dbReference>
<dbReference type="SUPFAM" id="SSF52540">
    <property type="entry name" value="P-loop containing nucleoside triphosphate hydrolases"/>
    <property type="match status" value="1"/>
</dbReference>
<feature type="domain" description="Novel STAND NTPase 1" evidence="1">
    <location>
        <begin position="388"/>
        <end position="510"/>
    </location>
</feature>
<comment type="caution">
    <text evidence="2">The sequence shown here is derived from an EMBL/GenBank/DDBJ whole genome shotgun (WGS) entry which is preliminary data.</text>
</comment>
<proteinExistence type="predicted"/>
<name>A0A7L4ZY08_9BACT</name>
<evidence type="ECO:0000313" key="3">
    <source>
        <dbReference type="Proteomes" id="UP000326380"/>
    </source>
</evidence>
<sequence>MSTSAAGWSPTGTATGVDAPVCPYTGLRTFTEDEAIYFRGRESHIERCIEALADQHFIMITGASGDGKSSLVFAGVLPEIRAGFFRSKYSNWTVCTFRPERNPLHQMARAVAEGLQLGSSVEAVETELGQGFSSLVQLYQNSALCPPEAAADEHLTDAEKRRRRVESANLLVVVDQFEEFFTNAENYDGDTPNLGAQTVVNLLLETARLAREQKLPIYIVCTMRSDYIGQCADFRGLVELIGESQYFVPRLLRHEFVEVIKEPALLSGNRIADRLVQRLVNDNRDGRDQLPVLQHALYQIWLAADSGREEMDLLHYAMVGGMPGKELPWRQEPRFKEWRNTLSVQQQQFLLAEPSLHNVLDAHANQLYASAGTEYNARFAPPLPEGVAQHIIEQTFRCLTKVDASRVVRNRMTGAEITAIINDPAITWPVVCRVLIPFRRPGNTFISPFIAEGGDETECLPEETVLDITHESLIRNWNLLKQWAREEAEDVTTVHDLAAQAQRWHTNGEATGFLLPIGPYTYFAQWFERKRPNAKWLAYYVEGSADTERREDKAAAKFNVLHRFLETSRRNMRASLLIARYGAGRLAAAAAAVVGLVCGLYVYQQWRVRQADYVAYSVVTDRLPALHSSYVDVSTKADMLINTHRLRNDIYTPWLQLPDTARYGFSQLLNNLANDTLALDIELQMFANVRTVDYAQVPRQNPLALPVLLDIDQRIAQTQVFDSASIGKPVSERQRRIAFLAARYVMACAFYLNNTEDLVVRKTRARYLKLLHRYLQQELAQVPQLAPRAAELMYCIRVLLSQGKFTRQELFFLDKLNPYVAANRPYFNHFFPSKDLVYQDNSKIQHAGGYLVYAGIATALHQESNLLRSLDSVRVHSTPGAYANSGNSVLPLLIKHGALTEANVLPVLKKCAAATQSPLALSYSVLVYHLLSTRPTELVLQPLTSASRGRMPADINADLASFSIGPTEREKTWRVLAATKNRIAAEPGFLGEDNKISATATQSFADAFFYKMRGIYLQRFLREQEASTEAFRQFSGHFANFNAAGGDALTVNGLPWSLMGTYGGIWFGSSDEQDATDFLLSLNQPYTASYSSFLITDFTPFFTYLLGYAATQPQGGKNLVEHLERAAYADAALPFAKSFERHPELKFDAYARDTRYAPNATWLLQLNARHSSSAAAAKRTEFLRYVIECRLNLTPLLGAQVKQYVVPTARKLLAAGPSEYQTALEVGLIDLAVELVLHNRITEAMYLVNSLPGKLKTMASIRVGEQMALQQNTEQAELLAPFVRRYDAQVRQDPRLGAPNAVMVLSWLGNVLPEQKLAARSADAANFIVKEGFERVMTDGVRRTLVGQVLADEPWRAWKAVPAFLAEDRMQRYCNSILQAVATENQRRPYYSGWKEYDENGLLAPRYYIGNLQ</sequence>
<dbReference type="RefSeq" id="WP_151076774.1">
    <property type="nucleotide sequence ID" value="NZ_CP047647.1"/>
</dbReference>